<proteinExistence type="predicted"/>
<accession>A0A173QYP3</accession>
<feature type="transmembrane region" description="Helical" evidence="1">
    <location>
        <begin position="305"/>
        <end position="322"/>
    </location>
</feature>
<dbReference type="EMBL" id="CYXZ01000001">
    <property type="protein sequence ID" value="CUM70763.1"/>
    <property type="molecule type" value="Genomic_DNA"/>
</dbReference>
<dbReference type="AlphaFoldDB" id="A0A173QYP3"/>
<keyword evidence="1" id="KW-1133">Transmembrane helix</keyword>
<evidence type="ECO:0000313" key="3">
    <source>
        <dbReference type="Proteomes" id="UP000095350"/>
    </source>
</evidence>
<evidence type="ECO:0000256" key="1">
    <source>
        <dbReference type="SAM" id="Phobius"/>
    </source>
</evidence>
<feature type="transmembrane region" description="Helical" evidence="1">
    <location>
        <begin position="106"/>
        <end position="125"/>
    </location>
</feature>
<reference evidence="2 3" key="1">
    <citation type="submission" date="2015-09" db="EMBL/GenBank/DDBJ databases">
        <authorList>
            <consortium name="Pathogen Informatics"/>
        </authorList>
    </citation>
    <scope>NUCLEOTIDE SEQUENCE [LARGE SCALE GENOMIC DNA]</scope>
    <source>
        <strain evidence="2 3">2789STDY5834960</strain>
    </source>
</reference>
<feature type="transmembrane region" description="Helical" evidence="1">
    <location>
        <begin position="75"/>
        <end position="94"/>
    </location>
</feature>
<dbReference type="PaxDb" id="166486-ERS852572_00070"/>
<dbReference type="STRING" id="166486.ERS852572_00070"/>
<dbReference type="Proteomes" id="UP000095350">
    <property type="component" value="Unassembled WGS sequence"/>
</dbReference>
<feature type="transmembrane region" description="Helical" evidence="1">
    <location>
        <begin position="131"/>
        <end position="149"/>
    </location>
</feature>
<name>A0A173QYP3_9FIRM</name>
<evidence type="ECO:0000313" key="2">
    <source>
        <dbReference type="EMBL" id="CUM70763.1"/>
    </source>
</evidence>
<dbReference type="InterPro" id="IPR025686">
    <property type="entry name" value="Glucos_trans_II"/>
</dbReference>
<feature type="transmembrane region" description="Helical" evidence="1">
    <location>
        <begin position="161"/>
        <end position="184"/>
    </location>
</feature>
<feature type="transmembrane region" description="Helical" evidence="1">
    <location>
        <begin position="271"/>
        <end position="293"/>
    </location>
</feature>
<keyword evidence="1" id="KW-0812">Transmembrane</keyword>
<organism evidence="2 3">
    <name type="scientific">Roseburia intestinalis</name>
    <dbReference type="NCBI Taxonomy" id="166486"/>
    <lineage>
        <taxon>Bacteria</taxon>
        <taxon>Bacillati</taxon>
        <taxon>Bacillota</taxon>
        <taxon>Clostridia</taxon>
        <taxon>Lachnospirales</taxon>
        <taxon>Lachnospiraceae</taxon>
        <taxon>Roseburia</taxon>
    </lineage>
</organism>
<dbReference type="Pfam" id="PF14264">
    <property type="entry name" value="Glucos_trans_II"/>
    <property type="match status" value="1"/>
</dbReference>
<protein>
    <recommendedName>
        <fullName evidence="4">Glucosyl transferase GtrII</fullName>
    </recommendedName>
</protein>
<gene>
    <name evidence="2" type="ORF">ERS852572_00070</name>
</gene>
<feature type="transmembrane region" description="Helical" evidence="1">
    <location>
        <begin position="204"/>
        <end position="223"/>
    </location>
</feature>
<dbReference type="OrthoDB" id="1700445at2"/>
<dbReference type="RefSeq" id="WP_055193040.1">
    <property type="nucleotide sequence ID" value="NZ_CABIYH010000001.1"/>
</dbReference>
<sequence length="508" mass="58040">MKTFTIGKKKIVLKEEWMVGFITTWIVGLLAHAYRFFNFLPIWDSIYNFTGVGSTYTLGRWFLGYAGLITSMFDLPWINGAFSLFYISIVVILLTEMFEIKNKGMIVLCAAIFVSFPTVVSSFAYMYTADAYLLAFLLATLAVYLTWCVKKWGTIAGMVCLAFAMGIYQAYATVAIVLVLLYIIRQFVIEKLDFLEAVRKDLKYLGMLVGGAVLYAVILKITLIRYNITLPGYQGIGALGIMSLGQYKAALQKTLYHFRLILGMEHGVEKRVYSILNASVLLLIGLIFIYLLIRNQVYKKKMSMLASIAAVCLIPVGAYFINFTSPDVQYYTLMEMAVCLIYLLMIIMLLQLDWKTWISKILKGCGIFVLCGLVYYNVINCNIAYFNMNLSYHKSISIAEDVLQRIEQMDEFQNQHDKVVIMGDYNCATENLQIMMPSIMGISNDSFLNDSYHYTIIWNYCFGVQMEQASYDEMMEIVETDEYKNMSVYPLKGCVEYINGIIVVKMQE</sequence>
<feature type="transmembrane region" description="Helical" evidence="1">
    <location>
        <begin position="17"/>
        <end position="34"/>
    </location>
</feature>
<evidence type="ECO:0008006" key="4">
    <source>
        <dbReference type="Google" id="ProtNLM"/>
    </source>
</evidence>
<keyword evidence="1" id="KW-0472">Membrane</keyword>
<feature type="transmembrane region" description="Helical" evidence="1">
    <location>
        <begin position="328"/>
        <end position="349"/>
    </location>
</feature>
<feature type="transmembrane region" description="Helical" evidence="1">
    <location>
        <begin position="361"/>
        <end position="379"/>
    </location>
</feature>